<feature type="transmembrane region" description="Helical" evidence="1">
    <location>
        <begin position="27"/>
        <end position="49"/>
    </location>
</feature>
<keyword evidence="3" id="KW-1185">Reference proteome</keyword>
<evidence type="ECO:0000256" key="1">
    <source>
        <dbReference type="SAM" id="Phobius"/>
    </source>
</evidence>
<feature type="transmembrane region" description="Helical" evidence="1">
    <location>
        <begin position="61"/>
        <end position="82"/>
    </location>
</feature>
<evidence type="ECO:0008006" key="4">
    <source>
        <dbReference type="Google" id="ProtNLM"/>
    </source>
</evidence>
<accession>A0ABW2YEV8</accession>
<proteinExistence type="predicted"/>
<keyword evidence="1" id="KW-0812">Transmembrane</keyword>
<feature type="transmembrane region" description="Helical" evidence="1">
    <location>
        <begin position="88"/>
        <end position="107"/>
    </location>
</feature>
<reference evidence="3" key="1">
    <citation type="journal article" date="2019" name="Int. J. Syst. Evol. Microbiol.">
        <title>The Global Catalogue of Microorganisms (GCM) 10K type strain sequencing project: providing services to taxonomists for standard genome sequencing and annotation.</title>
        <authorList>
            <consortium name="The Broad Institute Genomics Platform"/>
            <consortium name="The Broad Institute Genome Sequencing Center for Infectious Disease"/>
            <person name="Wu L."/>
            <person name="Ma J."/>
        </authorList>
    </citation>
    <scope>NUCLEOTIDE SEQUENCE [LARGE SCALE GENOMIC DNA]</scope>
    <source>
        <strain evidence="3">CCUG 55585</strain>
    </source>
</reference>
<comment type="caution">
    <text evidence="2">The sequence shown here is derived from an EMBL/GenBank/DDBJ whole genome shotgun (WGS) entry which is preliminary data.</text>
</comment>
<keyword evidence="1" id="KW-1133">Transmembrane helix</keyword>
<gene>
    <name evidence="2" type="ORF">ACFQ0E_14300</name>
</gene>
<protein>
    <recommendedName>
        <fullName evidence="4">Transmembrane protein</fullName>
    </recommendedName>
</protein>
<dbReference type="RefSeq" id="WP_386824933.1">
    <property type="nucleotide sequence ID" value="NZ_JBHTIF010000003.1"/>
</dbReference>
<dbReference type="EMBL" id="JBHTIF010000003">
    <property type="protein sequence ID" value="MFD0726770.1"/>
    <property type="molecule type" value="Genomic_DNA"/>
</dbReference>
<organism evidence="2 3">
    <name type="scientific">Lysobacter brunescens</name>
    <dbReference type="NCBI Taxonomy" id="262323"/>
    <lineage>
        <taxon>Bacteria</taxon>
        <taxon>Pseudomonadati</taxon>
        <taxon>Pseudomonadota</taxon>
        <taxon>Gammaproteobacteria</taxon>
        <taxon>Lysobacterales</taxon>
        <taxon>Lysobacteraceae</taxon>
        <taxon>Lysobacter</taxon>
    </lineage>
</organism>
<evidence type="ECO:0000313" key="3">
    <source>
        <dbReference type="Proteomes" id="UP001597110"/>
    </source>
</evidence>
<dbReference type="Proteomes" id="UP001597110">
    <property type="component" value="Unassembled WGS sequence"/>
</dbReference>
<keyword evidence="1" id="KW-0472">Membrane</keyword>
<sequence length="108" mass="12044">MSNPYRPPDSPTDQPLPSMSRRQRCGWAFLSGFVWAALFIGVIFILTATEPLHVAAMRLKYERVVAIASGCGAVCAALVLFIPRFPVWLNLFIGLVPILLLIIFSMFF</sequence>
<name>A0ABW2YEV8_9GAMM</name>
<evidence type="ECO:0000313" key="2">
    <source>
        <dbReference type="EMBL" id="MFD0726770.1"/>
    </source>
</evidence>